<sequence>MSSISFQLYKGTMALRTLGCHLGRFQGIYCQLQPRSCGLAVLGVRGLPVVSVGVRYKSSGPVQGNRKALCFGKQKLNLHQVGQEFEPKALRPTSGSADLCLITSTPLAAVATHLQACGVEIEEGPVERSGAVGPITSLYFRDPDHNLIEVSNYNRPTKD</sequence>
<dbReference type="SUPFAM" id="SSF54593">
    <property type="entry name" value="Glyoxalase/Bleomycin resistance protein/Dihydroxybiphenyl dioxygenase"/>
    <property type="match status" value="1"/>
</dbReference>
<dbReference type="RefSeq" id="XP_038868609.1">
    <property type="nucleotide sequence ID" value="XM_039012681.1"/>
</dbReference>
<organism evidence="1 2">
    <name type="scientific">Salvelinus namaycush</name>
    <name type="common">Lake trout</name>
    <name type="synonym">Salmo namaycush</name>
    <dbReference type="NCBI Taxonomy" id="8040"/>
    <lineage>
        <taxon>Eukaryota</taxon>
        <taxon>Metazoa</taxon>
        <taxon>Chordata</taxon>
        <taxon>Craniata</taxon>
        <taxon>Vertebrata</taxon>
        <taxon>Euteleostomi</taxon>
        <taxon>Actinopterygii</taxon>
        <taxon>Neopterygii</taxon>
        <taxon>Teleostei</taxon>
        <taxon>Protacanthopterygii</taxon>
        <taxon>Salmoniformes</taxon>
        <taxon>Salmonidae</taxon>
        <taxon>Salmoninae</taxon>
        <taxon>Salvelinus</taxon>
    </lineage>
</organism>
<dbReference type="AlphaFoldDB" id="A0A8U1F301"/>
<gene>
    <name evidence="2" type="primary">glod5</name>
</gene>
<reference evidence="2" key="1">
    <citation type="submission" date="2025-08" db="UniProtKB">
        <authorList>
            <consortium name="RefSeq"/>
        </authorList>
    </citation>
    <scope>IDENTIFICATION</scope>
    <source>
        <tissue evidence="2">White muscle</tissue>
    </source>
</reference>
<evidence type="ECO:0000313" key="2">
    <source>
        <dbReference type="RefSeq" id="XP_038868609.1"/>
    </source>
</evidence>
<proteinExistence type="predicted"/>
<protein>
    <submittedName>
        <fullName evidence="2">Glyoxalase domain-containing protein 5 isoform X2</fullName>
    </submittedName>
</protein>
<keyword evidence="1" id="KW-1185">Reference proteome</keyword>
<evidence type="ECO:0000313" key="1">
    <source>
        <dbReference type="Proteomes" id="UP000808372"/>
    </source>
</evidence>
<dbReference type="Gene3D" id="3.10.180.10">
    <property type="entry name" value="2,3-Dihydroxybiphenyl 1,2-Dioxygenase, domain 1"/>
    <property type="match status" value="1"/>
</dbReference>
<dbReference type="CDD" id="cd07253">
    <property type="entry name" value="GLOD5"/>
    <property type="match status" value="1"/>
</dbReference>
<dbReference type="GeneID" id="120062590"/>
<dbReference type="InterPro" id="IPR029068">
    <property type="entry name" value="Glyas_Bleomycin-R_OHBP_Dase"/>
</dbReference>
<name>A0A8U1F301_SALNM</name>
<dbReference type="Proteomes" id="UP000808372">
    <property type="component" value="Chromosome 17"/>
</dbReference>
<dbReference type="CTD" id="392465"/>
<accession>A0A8U1F301</accession>